<accession>A0A2H0KHG3</accession>
<dbReference type="Gene3D" id="3.30.450.40">
    <property type="match status" value="1"/>
</dbReference>
<dbReference type="InterPro" id="IPR036388">
    <property type="entry name" value="WH-like_DNA-bd_sf"/>
</dbReference>
<dbReference type="GO" id="GO:0003677">
    <property type="term" value="F:DNA binding"/>
    <property type="evidence" value="ECO:0007669"/>
    <property type="project" value="InterPro"/>
</dbReference>
<comment type="similarity">
    <text evidence="5">Belongs to the HrcA family.</text>
</comment>
<reference evidence="7 8" key="1">
    <citation type="submission" date="2017-09" db="EMBL/GenBank/DDBJ databases">
        <title>Depth-based differentiation of microbial function through sediment-hosted aquifers and enrichment of novel symbionts in the deep terrestrial subsurface.</title>
        <authorList>
            <person name="Probst A.J."/>
            <person name="Ladd B."/>
            <person name="Jarett J.K."/>
            <person name="Geller-Mcgrath D.E."/>
            <person name="Sieber C.M."/>
            <person name="Emerson J.B."/>
            <person name="Anantharaman K."/>
            <person name="Thomas B.C."/>
            <person name="Malmstrom R."/>
            <person name="Stieglmeier M."/>
            <person name="Klingl A."/>
            <person name="Woyke T."/>
            <person name="Ryan C.M."/>
            <person name="Banfield J.F."/>
        </authorList>
    </citation>
    <scope>NUCLEOTIDE SEQUENCE [LARGE SCALE GENOMIC DNA]</scope>
    <source>
        <strain evidence="7">CG11_big_fil_rev_8_21_14_0_20_40_12</strain>
    </source>
</reference>
<evidence type="ECO:0000256" key="4">
    <source>
        <dbReference type="ARBA" id="ARBA00023163"/>
    </source>
</evidence>
<dbReference type="PANTHER" id="PTHR34824">
    <property type="entry name" value="HEAT-INDUCIBLE TRANSCRIPTION REPRESSOR HRCA"/>
    <property type="match status" value="1"/>
</dbReference>
<protein>
    <recommendedName>
        <fullName evidence="5">Heat-inducible transcription repressor HrcA</fullName>
    </recommendedName>
</protein>
<evidence type="ECO:0000259" key="6">
    <source>
        <dbReference type="Pfam" id="PF01628"/>
    </source>
</evidence>
<keyword evidence="3 5" id="KW-0346">Stress response</keyword>
<evidence type="ECO:0000313" key="7">
    <source>
        <dbReference type="EMBL" id="PIQ69824.1"/>
    </source>
</evidence>
<organism evidence="7 8">
    <name type="scientific">Candidatus Shapirobacteria bacterium CG11_big_fil_rev_8_21_14_0_20_40_12</name>
    <dbReference type="NCBI Taxonomy" id="1974889"/>
    <lineage>
        <taxon>Bacteria</taxon>
        <taxon>Candidatus Shapironibacteriota</taxon>
    </lineage>
</organism>
<dbReference type="SUPFAM" id="SSF46785">
    <property type="entry name" value="Winged helix' DNA-binding domain"/>
    <property type="match status" value="1"/>
</dbReference>
<dbReference type="AlphaFoldDB" id="A0A2H0KHG3"/>
<dbReference type="Pfam" id="PF01628">
    <property type="entry name" value="HrcA"/>
    <property type="match status" value="1"/>
</dbReference>
<keyword evidence="1 5" id="KW-0678">Repressor</keyword>
<dbReference type="EMBL" id="PCVI01000061">
    <property type="protein sequence ID" value="PIQ69824.1"/>
    <property type="molecule type" value="Genomic_DNA"/>
</dbReference>
<gene>
    <name evidence="5" type="primary">hrcA</name>
    <name evidence="7" type="ORF">COV89_03805</name>
</gene>
<dbReference type="GO" id="GO:0045892">
    <property type="term" value="P:negative regulation of DNA-templated transcription"/>
    <property type="evidence" value="ECO:0007669"/>
    <property type="project" value="UniProtKB-UniRule"/>
</dbReference>
<dbReference type="InterPro" id="IPR002571">
    <property type="entry name" value="HrcA"/>
</dbReference>
<dbReference type="Proteomes" id="UP000231371">
    <property type="component" value="Unassembled WGS sequence"/>
</dbReference>
<dbReference type="InterPro" id="IPR021153">
    <property type="entry name" value="HrcA_C"/>
</dbReference>
<dbReference type="HAMAP" id="MF_00081">
    <property type="entry name" value="HrcA"/>
    <property type="match status" value="1"/>
</dbReference>
<feature type="domain" description="Heat-inducible transcription repressor HrcA C-terminal" evidence="6">
    <location>
        <begin position="99"/>
        <end position="224"/>
    </location>
</feature>
<keyword evidence="4 5" id="KW-0804">Transcription</keyword>
<dbReference type="InterPro" id="IPR029016">
    <property type="entry name" value="GAF-like_dom_sf"/>
</dbReference>
<evidence type="ECO:0000256" key="3">
    <source>
        <dbReference type="ARBA" id="ARBA00023016"/>
    </source>
</evidence>
<dbReference type="InterPro" id="IPR036390">
    <property type="entry name" value="WH_DNA-bd_sf"/>
</dbReference>
<proteinExistence type="inferred from homology"/>
<dbReference type="Gene3D" id="1.10.10.10">
    <property type="entry name" value="Winged helix-like DNA-binding domain superfamily/Winged helix DNA-binding domain"/>
    <property type="match status" value="1"/>
</dbReference>
<comment type="function">
    <text evidence="5">Negative regulator of class I heat shock genes (grpE-dnaK-dnaJ and groELS operons). Prevents heat-shock induction of these operons.</text>
</comment>
<evidence type="ECO:0000256" key="5">
    <source>
        <dbReference type="HAMAP-Rule" id="MF_00081"/>
    </source>
</evidence>
<evidence type="ECO:0000256" key="2">
    <source>
        <dbReference type="ARBA" id="ARBA00023015"/>
    </source>
</evidence>
<dbReference type="PANTHER" id="PTHR34824:SF1">
    <property type="entry name" value="HEAT-INDUCIBLE TRANSCRIPTION REPRESSOR HRCA"/>
    <property type="match status" value="1"/>
</dbReference>
<name>A0A2H0KHG3_9BACT</name>
<comment type="caution">
    <text evidence="7">The sequence shown here is derived from an EMBL/GenBank/DDBJ whole genome shotgun (WGS) entry which is preliminary data.</text>
</comment>
<sequence length="242" mass="27522">MGLEERQTKVLKAVVEEYINTALPIGSGTIEKKYNLGVSPATIRNEMVKLTQAGYLKKAHSSSGRIPTSMALKYYVSNLMKEQHLSLSEEVAVKEKVWDYRHEMDKLLREMTRELANRTRELAISITDEGDIYTAGTANILEAPEFYDIDLTKNLLSRLDGVDFWEELINRSVLPIDEIDLLLGNDFGNEEMEPCSFIFSRFSAGPRKGAIGVIGPARINFCRVFPTVRYFKELLDEVFKGW</sequence>
<evidence type="ECO:0000313" key="8">
    <source>
        <dbReference type="Proteomes" id="UP000231371"/>
    </source>
</evidence>
<evidence type="ECO:0000256" key="1">
    <source>
        <dbReference type="ARBA" id="ARBA00022491"/>
    </source>
</evidence>
<dbReference type="SUPFAM" id="SSF55781">
    <property type="entry name" value="GAF domain-like"/>
    <property type="match status" value="1"/>
</dbReference>
<keyword evidence="2 5" id="KW-0805">Transcription regulation</keyword>